<reference evidence="2 3" key="1">
    <citation type="submission" date="2024-04" db="EMBL/GenBank/DDBJ databases">
        <authorList>
            <person name="Fracassetti M."/>
        </authorList>
    </citation>
    <scope>NUCLEOTIDE SEQUENCE [LARGE SCALE GENOMIC DNA]</scope>
</reference>
<organism evidence="2 3">
    <name type="scientific">Linum trigynum</name>
    <dbReference type="NCBI Taxonomy" id="586398"/>
    <lineage>
        <taxon>Eukaryota</taxon>
        <taxon>Viridiplantae</taxon>
        <taxon>Streptophyta</taxon>
        <taxon>Embryophyta</taxon>
        <taxon>Tracheophyta</taxon>
        <taxon>Spermatophyta</taxon>
        <taxon>Magnoliopsida</taxon>
        <taxon>eudicotyledons</taxon>
        <taxon>Gunneridae</taxon>
        <taxon>Pentapetalae</taxon>
        <taxon>rosids</taxon>
        <taxon>fabids</taxon>
        <taxon>Malpighiales</taxon>
        <taxon>Linaceae</taxon>
        <taxon>Linum</taxon>
    </lineage>
</organism>
<feature type="region of interest" description="Disordered" evidence="1">
    <location>
        <begin position="95"/>
        <end position="195"/>
    </location>
</feature>
<dbReference type="AlphaFoldDB" id="A0AAV2DC48"/>
<gene>
    <name evidence="2" type="ORF">LTRI10_LOCUS13487</name>
</gene>
<sequence length="303" mass="34472">METFTEPSKGSFSVPVCGTSPAQSKGTCKNYQAISKDIHQIDDKQEEGRSFQPPTVEILKGIGLNRGSSVLFFGNGKIWKPPDLWECTLQCQSKKKRRGKRGNRRSRKIYATNYGTNRWQGEGSLEPSAPATDENKQRRAETSQEKHNECFDKRVTHHQQEEKEARIRRRSLKEGREAYLQRRSHKEAKKDRKRGPREIDYIRKLQFHILCYLIHNLLPPQKTQPLSTEKYHLCPMDSNRSRAQMEPRGESYLIPSSSRGRGGRPNLSSSGGRGIAMLLGKMLTESKVALAKAAGAARYVITM</sequence>
<dbReference type="Proteomes" id="UP001497516">
    <property type="component" value="Chromosome 2"/>
</dbReference>
<accession>A0AAV2DC48</accession>
<dbReference type="EMBL" id="OZ034815">
    <property type="protein sequence ID" value="CAL1371421.1"/>
    <property type="molecule type" value="Genomic_DNA"/>
</dbReference>
<evidence type="ECO:0000313" key="3">
    <source>
        <dbReference type="Proteomes" id="UP001497516"/>
    </source>
</evidence>
<evidence type="ECO:0000256" key="1">
    <source>
        <dbReference type="SAM" id="MobiDB-lite"/>
    </source>
</evidence>
<feature type="compositionally biased region" description="Basic residues" evidence="1">
    <location>
        <begin position="95"/>
        <end position="108"/>
    </location>
</feature>
<feature type="compositionally biased region" description="Polar residues" evidence="1">
    <location>
        <begin position="1"/>
        <end position="11"/>
    </location>
</feature>
<feature type="compositionally biased region" description="Basic residues" evidence="1">
    <location>
        <begin position="182"/>
        <end position="195"/>
    </location>
</feature>
<feature type="region of interest" description="Disordered" evidence="1">
    <location>
        <begin position="241"/>
        <end position="271"/>
    </location>
</feature>
<feature type="region of interest" description="Disordered" evidence="1">
    <location>
        <begin position="1"/>
        <end position="25"/>
    </location>
</feature>
<proteinExistence type="predicted"/>
<name>A0AAV2DC48_9ROSI</name>
<keyword evidence="3" id="KW-1185">Reference proteome</keyword>
<protein>
    <submittedName>
        <fullName evidence="2">Uncharacterized protein</fullName>
    </submittedName>
</protein>
<evidence type="ECO:0000313" key="2">
    <source>
        <dbReference type="EMBL" id="CAL1371421.1"/>
    </source>
</evidence>
<feature type="compositionally biased region" description="Basic and acidic residues" evidence="1">
    <location>
        <begin position="133"/>
        <end position="165"/>
    </location>
</feature>